<dbReference type="Pfam" id="PF04024">
    <property type="entry name" value="PspC"/>
    <property type="match status" value="1"/>
</dbReference>
<dbReference type="GO" id="GO:0005886">
    <property type="term" value="C:plasma membrane"/>
    <property type="evidence" value="ECO:0007669"/>
    <property type="project" value="UniProtKB-SubCell"/>
</dbReference>
<evidence type="ECO:0000256" key="1">
    <source>
        <dbReference type="ARBA" id="ARBA00004162"/>
    </source>
</evidence>
<evidence type="ECO:0000259" key="8">
    <source>
        <dbReference type="Pfam" id="PF04024"/>
    </source>
</evidence>
<feature type="transmembrane region" description="Helical" evidence="7">
    <location>
        <begin position="60"/>
        <end position="87"/>
    </location>
</feature>
<dbReference type="InterPro" id="IPR007168">
    <property type="entry name" value="Phageshock_PspC_N"/>
</dbReference>
<feature type="region of interest" description="Disordered" evidence="6">
    <location>
        <begin position="1"/>
        <end position="38"/>
    </location>
</feature>
<sequence length="96" mass="10086">MTSTEHLTTSIPTTSTSTASAPTGPSWTAPTRPRLARSRTEKMVSGVSGGLAVHTGIDPLLWRLLFITLTVLGAGAGALLYGLLWLLMPLEDAPAR</sequence>
<dbReference type="RefSeq" id="WP_163612664.1">
    <property type="nucleotide sequence ID" value="NZ_JAAGWB010000054.1"/>
</dbReference>
<dbReference type="InterPro" id="IPR052027">
    <property type="entry name" value="PspC"/>
</dbReference>
<keyword evidence="3 7" id="KW-0812">Transmembrane</keyword>
<evidence type="ECO:0000313" key="9">
    <source>
        <dbReference type="EMBL" id="NEK95971.1"/>
    </source>
</evidence>
<protein>
    <submittedName>
        <fullName evidence="10">PspC domain-containing protein</fullName>
    </submittedName>
</protein>
<evidence type="ECO:0000256" key="7">
    <source>
        <dbReference type="SAM" id="Phobius"/>
    </source>
</evidence>
<feature type="domain" description="Phage shock protein PspC N-terminal" evidence="8">
    <location>
        <begin position="34"/>
        <end position="91"/>
    </location>
</feature>
<dbReference type="PANTHER" id="PTHR33885">
    <property type="entry name" value="PHAGE SHOCK PROTEIN C"/>
    <property type="match status" value="1"/>
</dbReference>
<dbReference type="AlphaFoldDB" id="A0A6P0HCV6"/>
<evidence type="ECO:0000256" key="5">
    <source>
        <dbReference type="ARBA" id="ARBA00023136"/>
    </source>
</evidence>
<comment type="caution">
    <text evidence="10">The sequence shown here is derived from an EMBL/GenBank/DDBJ whole genome shotgun (WGS) entry which is preliminary data.</text>
</comment>
<dbReference type="EMBL" id="JAAGWH010000052">
    <property type="protein sequence ID" value="NEK95971.1"/>
    <property type="molecule type" value="Genomic_DNA"/>
</dbReference>
<evidence type="ECO:0000313" key="11">
    <source>
        <dbReference type="Proteomes" id="UP000468828"/>
    </source>
</evidence>
<accession>A0A6P0HCV6</accession>
<keyword evidence="2" id="KW-1003">Cell membrane</keyword>
<keyword evidence="4 7" id="KW-1133">Transmembrane helix</keyword>
<evidence type="ECO:0000256" key="2">
    <source>
        <dbReference type="ARBA" id="ARBA00022475"/>
    </source>
</evidence>
<comment type="subcellular location">
    <subcellularLocation>
        <location evidence="1">Cell membrane</location>
        <topology evidence="1">Single-pass membrane protein</topology>
    </subcellularLocation>
</comment>
<evidence type="ECO:0000256" key="4">
    <source>
        <dbReference type="ARBA" id="ARBA00022989"/>
    </source>
</evidence>
<evidence type="ECO:0000313" key="10">
    <source>
        <dbReference type="EMBL" id="NEN52859.1"/>
    </source>
</evidence>
<feature type="compositionally biased region" description="Low complexity" evidence="6">
    <location>
        <begin position="1"/>
        <end position="31"/>
    </location>
</feature>
<name>A0A6P0HCV6_9ACTN</name>
<evidence type="ECO:0000256" key="3">
    <source>
        <dbReference type="ARBA" id="ARBA00022692"/>
    </source>
</evidence>
<evidence type="ECO:0000313" key="12">
    <source>
        <dbReference type="Proteomes" id="UP000471152"/>
    </source>
</evidence>
<keyword evidence="11" id="KW-1185">Reference proteome</keyword>
<gene>
    <name evidence="10" type="ORF">G3R41_18295</name>
    <name evidence="9" type="ORF">GCU67_17645</name>
</gene>
<keyword evidence="5 7" id="KW-0472">Membrane</keyword>
<proteinExistence type="predicted"/>
<dbReference type="EMBL" id="JAAGWB010000054">
    <property type="protein sequence ID" value="NEN52859.1"/>
    <property type="molecule type" value="Genomic_DNA"/>
</dbReference>
<reference evidence="9 11" key="1">
    <citation type="submission" date="2020-01" db="EMBL/GenBank/DDBJ databases">
        <title>the WGS Modestobacter muralis CPCC 204518.</title>
        <authorList>
            <person name="Jiang Z."/>
        </authorList>
    </citation>
    <scope>NUCLEOTIDE SEQUENCE [LARGE SCALE GENOMIC DNA]</scope>
    <source>
        <strain evidence="9 11">DSM 100205</strain>
    </source>
</reference>
<dbReference type="Proteomes" id="UP000471152">
    <property type="component" value="Unassembled WGS sequence"/>
</dbReference>
<organism evidence="10 12">
    <name type="scientific">Modestobacter muralis</name>
    <dbReference type="NCBI Taxonomy" id="1608614"/>
    <lineage>
        <taxon>Bacteria</taxon>
        <taxon>Bacillati</taxon>
        <taxon>Actinomycetota</taxon>
        <taxon>Actinomycetes</taxon>
        <taxon>Geodermatophilales</taxon>
        <taxon>Geodermatophilaceae</taxon>
        <taxon>Modestobacter</taxon>
    </lineage>
</organism>
<dbReference type="PANTHER" id="PTHR33885:SF3">
    <property type="entry name" value="PHAGE SHOCK PROTEIN C"/>
    <property type="match status" value="1"/>
</dbReference>
<evidence type="ECO:0000256" key="6">
    <source>
        <dbReference type="SAM" id="MobiDB-lite"/>
    </source>
</evidence>
<reference evidence="10 12" key="2">
    <citation type="submission" date="2020-02" db="EMBL/GenBank/DDBJ databases">
        <title>The WGS of Modestobacter muralis DSM 100205.</title>
        <authorList>
            <person name="Jiang Z."/>
        </authorList>
    </citation>
    <scope>NUCLEOTIDE SEQUENCE [LARGE SCALE GENOMIC DNA]</scope>
    <source>
        <strain evidence="10 12">DSM 100205</strain>
    </source>
</reference>
<dbReference type="Proteomes" id="UP000468828">
    <property type="component" value="Unassembled WGS sequence"/>
</dbReference>